<evidence type="ECO:0000313" key="2">
    <source>
        <dbReference type="EMBL" id="GMH21682.1"/>
    </source>
</evidence>
<dbReference type="InterPro" id="IPR043502">
    <property type="entry name" value="DNA/RNA_pol_sf"/>
</dbReference>
<protein>
    <recommendedName>
        <fullName evidence="1">RNase H type-1 domain-containing protein</fullName>
    </recommendedName>
</protein>
<organism evidence="2 3">
    <name type="scientific">Nepenthes gracilis</name>
    <name type="common">Slender pitcher plant</name>
    <dbReference type="NCBI Taxonomy" id="150966"/>
    <lineage>
        <taxon>Eukaryota</taxon>
        <taxon>Viridiplantae</taxon>
        <taxon>Streptophyta</taxon>
        <taxon>Embryophyta</taxon>
        <taxon>Tracheophyta</taxon>
        <taxon>Spermatophyta</taxon>
        <taxon>Magnoliopsida</taxon>
        <taxon>eudicotyledons</taxon>
        <taxon>Gunneridae</taxon>
        <taxon>Pentapetalae</taxon>
        <taxon>Caryophyllales</taxon>
        <taxon>Nepenthaceae</taxon>
        <taxon>Nepenthes</taxon>
    </lineage>
</organism>
<dbReference type="GO" id="GO:0003676">
    <property type="term" value="F:nucleic acid binding"/>
    <property type="evidence" value="ECO:0007669"/>
    <property type="project" value="InterPro"/>
</dbReference>
<keyword evidence="3" id="KW-1185">Reference proteome</keyword>
<feature type="domain" description="RNase H type-1" evidence="1">
    <location>
        <begin position="87"/>
        <end position="135"/>
    </location>
</feature>
<dbReference type="GO" id="GO:0004523">
    <property type="term" value="F:RNA-DNA hybrid ribonuclease activity"/>
    <property type="evidence" value="ECO:0007669"/>
    <property type="project" value="InterPro"/>
</dbReference>
<evidence type="ECO:0000313" key="3">
    <source>
        <dbReference type="Proteomes" id="UP001279734"/>
    </source>
</evidence>
<dbReference type="Pfam" id="PF13456">
    <property type="entry name" value="RVT_3"/>
    <property type="match status" value="1"/>
</dbReference>
<dbReference type="EMBL" id="BSYO01000023">
    <property type="protein sequence ID" value="GMH21682.1"/>
    <property type="molecule type" value="Genomic_DNA"/>
</dbReference>
<reference evidence="2" key="1">
    <citation type="submission" date="2023-05" db="EMBL/GenBank/DDBJ databases">
        <title>Nepenthes gracilis genome sequencing.</title>
        <authorList>
            <person name="Fukushima K."/>
        </authorList>
    </citation>
    <scope>NUCLEOTIDE SEQUENCE</scope>
    <source>
        <strain evidence="2">SING2019-196</strain>
    </source>
</reference>
<sequence>MPRIPAGVIVYKLGLDPNRKPVRQKRRNHSVEKLVTIPEKVRKLLDADFIREVQYPDWISNVVLPLESAKQYVGVPEWVLHVDKLSTDTDSSAGVVLRTPDGFEVKYSLKLDFSATNNVAEYEALLAGLRLAKECSAK</sequence>
<dbReference type="PANTHER" id="PTHR48475:SF2">
    <property type="entry name" value="RIBONUCLEASE H"/>
    <property type="match status" value="1"/>
</dbReference>
<accession>A0AAD3T2P0</accession>
<name>A0AAD3T2P0_NEPGR</name>
<proteinExistence type="predicted"/>
<dbReference type="Gene3D" id="3.10.10.10">
    <property type="entry name" value="HIV Type 1 Reverse Transcriptase, subunit A, domain 1"/>
    <property type="match status" value="1"/>
</dbReference>
<dbReference type="SUPFAM" id="SSF56672">
    <property type="entry name" value="DNA/RNA polymerases"/>
    <property type="match status" value="1"/>
</dbReference>
<dbReference type="Gene3D" id="3.30.420.10">
    <property type="entry name" value="Ribonuclease H-like superfamily/Ribonuclease H"/>
    <property type="match status" value="1"/>
</dbReference>
<dbReference type="InterPro" id="IPR036397">
    <property type="entry name" value="RNaseH_sf"/>
</dbReference>
<evidence type="ECO:0000259" key="1">
    <source>
        <dbReference type="Pfam" id="PF13456"/>
    </source>
</evidence>
<dbReference type="InterPro" id="IPR002156">
    <property type="entry name" value="RNaseH_domain"/>
</dbReference>
<gene>
    <name evidence="2" type="ORF">Nepgr_023524</name>
</gene>
<comment type="caution">
    <text evidence="2">The sequence shown here is derived from an EMBL/GenBank/DDBJ whole genome shotgun (WGS) entry which is preliminary data.</text>
</comment>
<dbReference type="PANTHER" id="PTHR48475">
    <property type="entry name" value="RIBONUCLEASE H"/>
    <property type="match status" value="1"/>
</dbReference>
<dbReference type="Proteomes" id="UP001279734">
    <property type="component" value="Unassembled WGS sequence"/>
</dbReference>
<dbReference type="AlphaFoldDB" id="A0AAD3T2P0"/>